<evidence type="ECO:0000313" key="1">
    <source>
        <dbReference type="EMBL" id="QPH90208.1"/>
    </source>
</evidence>
<sequence>MRIITIDKYVFSIDDNVAGIEKNLSVNYDKKNTITRPVYTHLGGYDEEFSFEATILLDDVLKFSGFEELVKQAIPLKISAFDLVRGNYILIYSMTQSTDNFVKLFFNGIWYYTKKIRISGYLL</sequence>
<dbReference type="RefSeq" id="WP_103601962.1">
    <property type="nucleotide sequence ID" value="NZ_CP060707.1"/>
</dbReference>
<organism evidence="1 2">
    <name type="scientific">Campylobacter concisus</name>
    <dbReference type="NCBI Taxonomy" id="199"/>
    <lineage>
        <taxon>Bacteria</taxon>
        <taxon>Pseudomonadati</taxon>
        <taxon>Campylobacterota</taxon>
        <taxon>Epsilonproteobacteria</taxon>
        <taxon>Campylobacterales</taxon>
        <taxon>Campylobacteraceae</taxon>
        <taxon>Campylobacter</taxon>
    </lineage>
</organism>
<dbReference type="Proteomes" id="UP000594508">
    <property type="component" value="Chromosome"/>
</dbReference>
<evidence type="ECO:0008006" key="3">
    <source>
        <dbReference type="Google" id="ProtNLM"/>
    </source>
</evidence>
<dbReference type="EMBL" id="CP060707">
    <property type="protein sequence ID" value="QPH90208.1"/>
    <property type="molecule type" value="Genomic_DNA"/>
</dbReference>
<reference evidence="1 2" key="1">
    <citation type="journal article" date="2018" name="Emerg. Microbes Infect.">
        <title>Genomic analysis of oral Campylobacter concisus strains identified a potential bacterial molecular marker associated with active Crohn's disease.</title>
        <authorList>
            <person name="Liu F."/>
            <person name="Ma R."/>
            <person name="Tay C.Y.A."/>
            <person name="Octavia S."/>
            <person name="Lan R."/>
            <person name="Chung H.K.L."/>
            <person name="Riordan S.M."/>
            <person name="Grimm M.C."/>
            <person name="Leong R.W."/>
            <person name="Tanaka M.M."/>
            <person name="Connor S."/>
            <person name="Zhang L."/>
        </authorList>
    </citation>
    <scope>NUCLEOTIDE SEQUENCE [LARGE SCALE GENOMIC DNA]</scope>
    <source>
        <strain evidence="1 2">P1CDO2</strain>
    </source>
</reference>
<proteinExistence type="predicted"/>
<accession>A0A7S9REA4</accession>
<gene>
    <name evidence="1" type="ORF">CVT00_01290</name>
</gene>
<name>A0A7S9REA4_9BACT</name>
<dbReference type="AlphaFoldDB" id="A0A7S9REA4"/>
<protein>
    <recommendedName>
        <fullName evidence="3">Phage tail protein</fullName>
    </recommendedName>
</protein>
<evidence type="ECO:0000313" key="2">
    <source>
        <dbReference type="Proteomes" id="UP000594508"/>
    </source>
</evidence>